<dbReference type="EMBL" id="FOHN01000046">
    <property type="protein sequence ID" value="SET65228.1"/>
    <property type="molecule type" value="Genomic_DNA"/>
</dbReference>
<feature type="transmembrane region" description="Helical" evidence="1">
    <location>
        <begin position="33"/>
        <end position="56"/>
    </location>
</feature>
<dbReference type="RefSeq" id="WP_092479208.1">
    <property type="nucleotide sequence ID" value="NZ_FOHN01000046.1"/>
</dbReference>
<feature type="transmembrane region" description="Helical" evidence="1">
    <location>
        <begin position="310"/>
        <end position="332"/>
    </location>
</feature>
<protein>
    <submittedName>
        <fullName evidence="2">ABC-2 type transport system permease protein</fullName>
    </submittedName>
</protein>
<keyword evidence="1" id="KW-0812">Transmembrane</keyword>
<dbReference type="OrthoDB" id="138672at2"/>
<feature type="transmembrane region" description="Helical" evidence="1">
    <location>
        <begin position="68"/>
        <end position="97"/>
    </location>
</feature>
<feature type="transmembrane region" description="Helical" evidence="1">
    <location>
        <begin position="344"/>
        <end position="364"/>
    </location>
</feature>
<dbReference type="STRING" id="29364.SAMN04487772_1462"/>
<evidence type="ECO:0000313" key="2">
    <source>
        <dbReference type="EMBL" id="SET65228.1"/>
    </source>
</evidence>
<feature type="transmembrane region" description="Helical" evidence="1">
    <location>
        <begin position="187"/>
        <end position="206"/>
    </location>
</feature>
<organism evidence="2 3">
    <name type="scientific">[Clostridium] polysaccharolyticum</name>
    <dbReference type="NCBI Taxonomy" id="29364"/>
    <lineage>
        <taxon>Bacteria</taxon>
        <taxon>Bacillati</taxon>
        <taxon>Bacillota</taxon>
        <taxon>Clostridia</taxon>
        <taxon>Lachnospirales</taxon>
        <taxon>Lachnospiraceae</taxon>
    </lineage>
</organism>
<feature type="transmembrane region" description="Helical" evidence="1">
    <location>
        <begin position="497"/>
        <end position="518"/>
    </location>
</feature>
<proteinExistence type="predicted"/>
<reference evidence="2 3" key="1">
    <citation type="submission" date="2016-10" db="EMBL/GenBank/DDBJ databases">
        <authorList>
            <person name="de Groot N.N."/>
        </authorList>
    </citation>
    <scope>NUCLEOTIDE SEQUENCE [LARGE SCALE GENOMIC DNA]</scope>
    <source>
        <strain evidence="2 3">DSM 1801</strain>
    </source>
</reference>
<dbReference type="AlphaFoldDB" id="A0A1I0G5R9"/>
<feature type="transmembrane region" description="Helical" evidence="1">
    <location>
        <begin position="118"/>
        <end position="140"/>
    </location>
</feature>
<keyword evidence="3" id="KW-1185">Reference proteome</keyword>
<dbReference type="Proteomes" id="UP000199800">
    <property type="component" value="Unassembled WGS sequence"/>
</dbReference>
<feature type="transmembrane region" description="Helical" evidence="1">
    <location>
        <begin position="399"/>
        <end position="419"/>
    </location>
</feature>
<feature type="transmembrane region" description="Helical" evidence="1">
    <location>
        <begin position="469"/>
        <end position="490"/>
    </location>
</feature>
<name>A0A1I0G5R9_9FIRM</name>
<sequence length="529" mass="58624">MLKTLMKKQLSEVGAFLNYDAKKGQRRSKKNKIGYIALLIFIFGYLSVIFYFAAAWMGGPMIEAGFDWLFFLVMILLTTFLGVFGSVFNTFSSVYLAKDNEMLLAMPIKKRDLLIARLAGIYVMGIFYMCPVYIPTMLVAGFRGGFTVKGVVFQLIVLIVLSFVTLALSALLGWLVAIISVRLRSKAFVTVFVSLLFIAAYYYVYFKATAGIRDLLNNLDKIAVSVKAKGYLLYRLGMAPAGDFSSIIMILAITVLLCGVVYYLLWVNFTKILIYKKGEKRVAYKSSAIIEKSAEKSLLHKEVQRFTKSAGYMLNCGLGCIMLPILAIVVLVKGPAIAPRICNVLPEHLAAVMIAGMVCLMATMNDITAPSISMEGKSLWILQSLPVSSFQVLKAKLKLHIYVTLPPVLLCAVCIGRVMKINIVDMLWLLLISALFVLLEAETGLLLGLKLPNLAWTNENAALKQNMGVFIALFGGWGFIAVVGTIYYLLRKAINPVGFMIASAVIIFGLCVLLYRWLKVRGSRIFESL</sequence>
<feature type="transmembrane region" description="Helical" evidence="1">
    <location>
        <begin position="152"/>
        <end position="175"/>
    </location>
</feature>
<accession>A0A1I0G5R9</accession>
<evidence type="ECO:0000256" key="1">
    <source>
        <dbReference type="SAM" id="Phobius"/>
    </source>
</evidence>
<gene>
    <name evidence="2" type="ORF">SAMN04487772_1462</name>
</gene>
<keyword evidence="1" id="KW-0472">Membrane</keyword>
<feature type="transmembrane region" description="Helical" evidence="1">
    <location>
        <begin position="244"/>
        <end position="267"/>
    </location>
</feature>
<evidence type="ECO:0000313" key="3">
    <source>
        <dbReference type="Proteomes" id="UP000199800"/>
    </source>
</evidence>
<feature type="transmembrane region" description="Helical" evidence="1">
    <location>
        <begin position="426"/>
        <end position="449"/>
    </location>
</feature>
<keyword evidence="1" id="KW-1133">Transmembrane helix</keyword>